<comment type="caution">
    <text evidence="3">The sequence shown here is derived from an EMBL/GenBank/DDBJ whole genome shotgun (WGS) entry which is preliminary data.</text>
</comment>
<evidence type="ECO:0000256" key="2">
    <source>
        <dbReference type="ARBA" id="ARBA00023242"/>
    </source>
</evidence>
<evidence type="ECO:0000313" key="4">
    <source>
        <dbReference type="Proteomes" id="UP000681720"/>
    </source>
</evidence>
<name>A0A8S3KCW6_9BILA</name>
<accession>A0A8S3KCW6</accession>
<evidence type="ECO:0000256" key="1">
    <source>
        <dbReference type="ARBA" id="ARBA00004123"/>
    </source>
</evidence>
<dbReference type="Proteomes" id="UP000681720">
    <property type="component" value="Unassembled WGS sequence"/>
</dbReference>
<dbReference type="PANTHER" id="PTHR16171">
    <property type="entry name" value="DNA REPAIR PROTEIN COMPLEMENTING XP-G CELLS-RELATED"/>
    <property type="match status" value="1"/>
</dbReference>
<dbReference type="EMBL" id="CAJOBJ010378850">
    <property type="protein sequence ID" value="CAF5226633.1"/>
    <property type="molecule type" value="Genomic_DNA"/>
</dbReference>
<organism evidence="3 4">
    <name type="scientific">Rotaria magnacalcarata</name>
    <dbReference type="NCBI Taxonomy" id="392030"/>
    <lineage>
        <taxon>Eukaryota</taxon>
        <taxon>Metazoa</taxon>
        <taxon>Spiralia</taxon>
        <taxon>Gnathifera</taxon>
        <taxon>Rotifera</taxon>
        <taxon>Eurotatoria</taxon>
        <taxon>Bdelloidea</taxon>
        <taxon>Philodinida</taxon>
        <taxon>Philodinidae</taxon>
        <taxon>Rotaria</taxon>
    </lineage>
</organism>
<keyword evidence="2" id="KW-0539">Nucleus</keyword>
<dbReference type="GO" id="GO:0005634">
    <property type="term" value="C:nucleus"/>
    <property type="evidence" value="ECO:0007669"/>
    <property type="project" value="UniProtKB-SubCell"/>
</dbReference>
<dbReference type="GO" id="GO:0003697">
    <property type="term" value="F:single-stranded DNA binding"/>
    <property type="evidence" value="ECO:0007669"/>
    <property type="project" value="TreeGrafter"/>
</dbReference>
<dbReference type="PANTHER" id="PTHR16171:SF7">
    <property type="entry name" value="DNA REPAIR PROTEIN RAD2"/>
    <property type="match status" value="1"/>
</dbReference>
<dbReference type="GO" id="GO:0004520">
    <property type="term" value="F:DNA endonuclease activity"/>
    <property type="evidence" value="ECO:0007669"/>
    <property type="project" value="TreeGrafter"/>
</dbReference>
<feature type="non-terminal residue" evidence="3">
    <location>
        <position position="1"/>
    </location>
</feature>
<gene>
    <name evidence="3" type="ORF">GIL414_LOCUS87222</name>
</gene>
<comment type="subcellular location">
    <subcellularLocation>
        <location evidence="1">Nucleus</location>
    </subcellularLocation>
</comment>
<proteinExistence type="predicted"/>
<reference evidence="3" key="1">
    <citation type="submission" date="2021-02" db="EMBL/GenBank/DDBJ databases">
        <authorList>
            <person name="Nowell W R."/>
        </authorList>
    </citation>
    <scope>NUCLEOTIDE SEQUENCE</scope>
</reference>
<sequence length="61" mass="7354">MPQLELIREFIGSKLKWDRRKIDDMLLPVIKRMNTNEIQSRIDCFFAPVLFESTSHQFKKN</sequence>
<protein>
    <submittedName>
        <fullName evidence="3">Uncharacterized protein</fullName>
    </submittedName>
</protein>
<evidence type="ECO:0000313" key="3">
    <source>
        <dbReference type="EMBL" id="CAF5226633.1"/>
    </source>
</evidence>
<dbReference type="AlphaFoldDB" id="A0A8S3KCW6"/>